<proteinExistence type="predicted"/>
<reference evidence="2" key="1">
    <citation type="journal article" date="2023" name="G3 (Bethesda)">
        <title>A reference genome for the long-term kleptoplast-retaining sea slug Elysia crispata morphotype clarki.</title>
        <authorList>
            <person name="Eastman K.E."/>
            <person name="Pendleton A.L."/>
            <person name="Shaikh M.A."/>
            <person name="Suttiyut T."/>
            <person name="Ogas R."/>
            <person name="Tomko P."/>
            <person name="Gavelis G."/>
            <person name="Widhalm J.R."/>
            <person name="Wisecaver J.H."/>
        </authorList>
    </citation>
    <scope>NUCLEOTIDE SEQUENCE</scope>
    <source>
        <strain evidence="2">ECLA1</strain>
    </source>
</reference>
<feature type="compositionally biased region" description="Low complexity" evidence="1">
    <location>
        <begin position="146"/>
        <end position="161"/>
    </location>
</feature>
<gene>
    <name evidence="2" type="ORF">RRG08_016545</name>
</gene>
<dbReference type="Proteomes" id="UP001283361">
    <property type="component" value="Unassembled WGS sequence"/>
</dbReference>
<dbReference type="AlphaFoldDB" id="A0AAE0Y253"/>
<keyword evidence="3" id="KW-1185">Reference proteome</keyword>
<feature type="compositionally biased region" description="Basic residues" evidence="1">
    <location>
        <begin position="281"/>
        <end position="290"/>
    </location>
</feature>
<feature type="compositionally biased region" description="Basic and acidic residues" evidence="1">
    <location>
        <begin position="180"/>
        <end position="194"/>
    </location>
</feature>
<feature type="region of interest" description="Disordered" evidence="1">
    <location>
        <begin position="83"/>
        <end position="388"/>
    </location>
</feature>
<feature type="compositionally biased region" description="Basic and acidic residues" evidence="1">
    <location>
        <begin position="83"/>
        <end position="92"/>
    </location>
</feature>
<accession>A0AAE0Y253</accession>
<organism evidence="2 3">
    <name type="scientific">Elysia crispata</name>
    <name type="common">lettuce slug</name>
    <dbReference type="NCBI Taxonomy" id="231223"/>
    <lineage>
        <taxon>Eukaryota</taxon>
        <taxon>Metazoa</taxon>
        <taxon>Spiralia</taxon>
        <taxon>Lophotrochozoa</taxon>
        <taxon>Mollusca</taxon>
        <taxon>Gastropoda</taxon>
        <taxon>Heterobranchia</taxon>
        <taxon>Euthyneura</taxon>
        <taxon>Panpulmonata</taxon>
        <taxon>Sacoglossa</taxon>
        <taxon>Placobranchoidea</taxon>
        <taxon>Plakobranchidae</taxon>
        <taxon>Elysia</taxon>
    </lineage>
</organism>
<feature type="compositionally biased region" description="Polar residues" evidence="1">
    <location>
        <begin position="309"/>
        <end position="323"/>
    </location>
</feature>
<protein>
    <submittedName>
        <fullName evidence="2">Uncharacterized protein</fullName>
    </submittedName>
</protein>
<evidence type="ECO:0000313" key="2">
    <source>
        <dbReference type="EMBL" id="KAK3729228.1"/>
    </source>
</evidence>
<dbReference type="EMBL" id="JAWDGP010007152">
    <property type="protein sequence ID" value="KAK3729228.1"/>
    <property type="molecule type" value="Genomic_DNA"/>
</dbReference>
<evidence type="ECO:0000313" key="3">
    <source>
        <dbReference type="Proteomes" id="UP001283361"/>
    </source>
</evidence>
<sequence length="388" mass="43462">MVVALKVVTVNKIQDRHGPDIYNILSVPLDLTDACLVENSLTDAEHWYAGGRELCSMHYLTSVHAIFPPVVGRDDLGRQRHTSAADKLEVPEHGGSSGQRSRSPNRESSFKTSSRTRSKSPGHMRIVDSSRSLSPSELNRPMPPGASSQRSFARASSRSVSKTPSPKKRHLPAIPLEAQKASRDRVTQDLEERTRHLKMKMKLAQQDRQRTLTSSSGMPSDAESISSRPIRRRDRHSSADPSLNERGGKDRMGGHDRSISHDRVERMREKNYERGRDPDRPHHRPRRHKEFSRDVSDDVGSDVSETSDMSEVSKVSTISARSTQSERPRRKLSEFASKMESRTTIPQKRQQQPAVVRSTSNDSNQGGFEQNDRSVSDSALCASVTEGR</sequence>
<comment type="caution">
    <text evidence="2">The sequence shown here is derived from an EMBL/GenBank/DDBJ whole genome shotgun (WGS) entry which is preliminary data.</text>
</comment>
<name>A0AAE0Y253_9GAST</name>
<feature type="compositionally biased region" description="Polar residues" evidence="1">
    <location>
        <begin position="342"/>
        <end position="368"/>
    </location>
</feature>
<evidence type="ECO:0000256" key="1">
    <source>
        <dbReference type="SAM" id="MobiDB-lite"/>
    </source>
</evidence>
<feature type="compositionally biased region" description="Basic and acidic residues" evidence="1">
    <location>
        <begin position="324"/>
        <end position="341"/>
    </location>
</feature>
<feature type="compositionally biased region" description="Basic and acidic residues" evidence="1">
    <location>
        <begin position="246"/>
        <end position="280"/>
    </location>
</feature>